<feature type="transmembrane region" description="Helical" evidence="12">
    <location>
        <begin position="182"/>
        <end position="206"/>
    </location>
</feature>
<keyword evidence="7" id="KW-0965">Cell junction</keyword>
<evidence type="ECO:0000256" key="10">
    <source>
        <dbReference type="ARBA" id="ARBA00023136"/>
    </source>
</evidence>
<keyword evidence="6" id="KW-0303">Gap junction</keyword>
<reference evidence="13" key="1">
    <citation type="submission" date="2020-10" db="EMBL/GenBank/DDBJ databases">
        <authorList>
            <person name="Kikuchi T."/>
        </authorList>
    </citation>
    <scope>NUCLEOTIDE SEQUENCE</scope>
    <source>
        <strain evidence="13">NKZ352</strain>
    </source>
</reference>
<proteinExistence type="inferred from homology"/>
<comment type="caution">
    <text evidence="12">Lacks conserved residue(s) required for the propagation of feature annotation.</text>
</comment>
<dbReference type="EMBL" id="CAJGYM010000047">
    <property type="protein sequence ID" value="CAD6194743.1"/>
    <property type="molecule type" value="Genomic_DNA"/>
</dbReference>
<comment type="caution">
    <text evidence="13">The sequence shown here is derived from an EMBL/GenBank/DDBJ whole genome shotgun (WGS) entry which is preliminary data.</text>
</comment>
<evidence type="ECO:0000256" key="4">
    <source>
        <dbReference type="ARBA" id="ARBA00022475"/>
    </source>
</evidence>
<evidence type="ECO:0000313" key="14">
    <source>
        <dbReference type="Proteomes" id="UP000835052"/>
    </source>
</evidence>
<name>A0A8S1HE39_9PELO</name>
<organism evidence="13 14">
    <name type="scientific">Caenorhabditis auriculariae</name>
    <dbReference type="NCBI Taxonomy" id="2777116"/>
    <lineage>
        <taxon>Eukaryota</taxon>
        <taxon>Metazoa</taxon>
        <taxon>Ecdysozoa</taxon>
        <taxon>Nematoda</taxon>
        <taxon>Chromadorea</taxon>
        <taxon>Rhabditida</taxon>
        <taxon>Rhabditina</taxon>
        <taxon>Rhabditomorpha</taxon>
        <taxon>Rhabditoidea</taxon>
        <taxon>Rhabditidae</taxon>
        <taxon>Peloderinae</taxon>
        <taxon>Caenorhabditis</taxon>
    </lineage>
</organism>
<evidence type="ECO:0000256" key="8">
    <source>
        <dbReference type="ARBA" id="ARBA00022989"/>
    </source>
</evidence>
<keyword evidence="8 12" id="KW-1133">Transmembrane helix</keyword>
<dbReference type="GO" id="GO:0034220">
    <property type="term" value="P:monoatomic ion transmembrane transport"/>
    <property type="evidence" value="ECO:0007669"/>
    <property type="project" value="UniProtKB-KW"/>
</dbReference>
<comment type="function">
    <text evidence="12">Structural component of the gap junctions.</text>
</comment>
<comment type="similarity">
    <text evidence="12">Belongs to the pannexin family.</text>
</comment>
<dbReference type="PRINTS" id="PR01262">
    <property type="entry name" value="INNEXIN"/>
</dbReference>
<evidence type="ECO:0000256" key="1">
    <source>
        <dbReference type="ARBA" id="ARBA00004610"/>
    </source>
</evidence>
<dbReference type="PANTHER" id="PTHR11893:SF32">
    <property type="entry name" value="INNEXIN"/>
    <property type="match status" value="1"/>
</dbReference>
<dbReference type="AlphaFoldDB" id="A0A8S1HE39"/>
<dbReference type="InterPro" id="IPR000990">
    <property type="entry name" value="Innexin"/>
</dbReference>
<dbReference type="OrthoDB" id="5867527at2759"/>
<evidence type="ECO:0000313" key="13">
    <source>
        <dbReference type="EMBL" id="CAD6194743.1"/>
    </source>
</evidence>
<evidence type="ECO:0000256" key="9">
    <source>
        <dbReference type="ARBA" id="ARBA00023065"/>
    </source>
</evidence>
<keyword evidence="3 12" id="KW-0813">Transport</keyword>
<evidence type="ECO:0000256" key="12">
    <source>
        <dbReference type="RuleBase" id="RU010713"/>
    </source>
</evidence>
<dbReference type="PROSITE" id="PS51013">
    <property type="entry name" value="PANNEXIN"/>
    <property type="match status" value="1"/>
</dbReference>
<keyword evidence="14" id="KW-1185">Reference proteome</keyword>
<keyword evidence="11 12" id="KW-0407">Ion channel</keyword>
<dbReference type="GO" id="GO:0005243">
    <property type="term" value="F:gap junction channel activity"/>
    <property type="evidence" value="ECO:0007669"/>
    <property type="project" value="TreeGrafter"/>
</dbReference>
<keyword evidence="10 12" id="KW-0472">Membrane</keyword>
<keyword evidence="9 12" id="KW-0406">Ion transport</keyword>
<keyword evidence="4" id="KW-1003">Cell membrane</keyword>
<accession>A0A8S1HE39</accession>
<dbReference type="Pfam" id="PF00876">
    <property type="entry name" value="Innexin"/>
    <property type="match status" value="1"/>
</dbReference>
<sequence length="384" mass="44704">MEHVLSLVGSYGSRRYEEDFVDRLNFQYTSHLFAFAALVGMYKVYFGGNPITCWVPAEFTKGWTEYARDYCLIENTYFVPIEDPDMPEGTIREEQELPYYQWVQFILVFQAFLFYAPHLFWRSVNWWSGLQVRAVITSAAGIEKDKPLPLEKVLATRNDSITKVAKHIALFESRRRKSWVSLMYLATKILFILNIIFQIMLLHLFLGFSWNDFFRLRIGFNSDWASTGIFPRQTMCDFDIRTKGNVQKYSVQCVLAMNMVNEKIFLLLFYWLLALLVATVVNTFLWMQSMYSSRERREFASRMLKAAGEHGDTFLQTPALVINDEKTPLYETHSPVDDRLAYQRFLSLNPELATILNLIAANAGDNVCSDVTAAIYRLHKQKSE</sequence>
<feature type="transmembrane region" description="Helical" evidence="12">
    <location>
        <begin position="102"/>
        <end position="121"/>
    </location>
</feature>
<comment type="subcellular location">
    <subcellularLocation>
        <location evidence="1">Cell junction</location>
        <location evidence="1">Gap junction</location>
    </subcellularLocation>
    <subcellularLocation>
        <location evidence="2 12">Cell membrane</location>
        <topology evidence="2 12">Multi-pass membrane protein</topology>
    </subcellularLocation>
</comment>
<keyword evidence="5 12" id="KW-0812">Transmembrane</keyword>
<evidence type="ECO:0000256" key="6">
    <source>
        <dbReference type="ARBA" id="ARBA00022868"/>
    </source>
</evidence>
<dbReference type="GO" id="GO:0005921">
    <property type="term" value="C:gap junction"/>
    <property type="evidence" value="ECO:0007669"/>
    <property type="project" value="UniProtKB-SubCell"/>
</dbReference>
<dbReference type="PANTHER" id="PTHR11893">
    <property type="entry name" value="INNEXIN"/>
    <property type="match status" value="1"/>
</dbReference>
<dbReference type="Proteomes" id="UP000835052">
    <property type="component" value="Unassembled WGS sequence"/>
</dbReference>
<evidence type="ECO:0000256" key="7">
    <source>
        <dbReference type="ARBA" id="ARBA00022949"/>
    </source>
</evidence>
<dbReference type="GO" id="GO:0005886">
    <property type="term" value="C:plasma membrane"/>
    <property type="evidence" value="ECO:0007669"/>
    <property type="project" value="UniProtKB-SubCell"/>
</dbReference>
<gene>
    <name evidence="12" type="primary">inx</name>
    <name evidence="13" type="ORF">CAUJ_LOCUS10662</name>
</gene>
<evidence type="ECO:0000256" key="11">
    <source>
        <dbReference type="ARBA" id="ARBA00023303"/>
    </source>
</evidence>
<feature type="transmembrane region" description="Helical" evidence="12">
    <location>
        <begin position="264"/>
        <end position="287"/>
    </location>
</feature>
<evidence type="ECO:0000256" key="3">
    <source>
        <dbReference type="ARBA" id="ARBA00022448"/>
    </source>
</evidence>
<evidence type="ECO:0000256" key="5">
    <source>
        <dbReference type="ARBA" id="ARBA00022692"/>
    </source>
</evidence>
<evidence type="ECO:0000256" key="2">
    <source>
        <dbReference type="ARBA" id="ARBA00004651"/>
    </source>
</evidence>
<protein>
    <recommendedName>
        <fullName evidence="12">Innexin</fullName>
    </recommendedName>
</protein>